<dbReference type="InterPro" id="IPR050951">
    <property type="entry name" value="Retrovirus_Pol_polyprotein"/>
</dbReference>
<dbReference type="GO" id="GO:0004519">
    <property type="term" value="F:endonuclease activity"/>
    <property type="evidence" value="ECO:0007669"/>
    <property type="project" value="UniProtKB-KW"/>
</dbReference>
<protein>
    <recommendedName>
        <fullName evidence="8">Reverse transcriptase domain-containing protein</fullName>
    </recommendedName>
</protein>
<evidence type="ECO:0000313" key="9">
    <source>
        <dbReference type="EMBL" id="CAF1673360.1"/>
    </source>
</evidence>
<dbReference type="SUPFAM" id="SSF50630">
    <property type="entry name" value="Acid proteases"/>
    <property type="match status" value="1"/>
</dbReference>
<dbReference type="CDD" id="cd01647">
    <property type="entry name" value="RT_LTR"/>
    <property type="match status" value="1"/>
</dbReference>
<keyword evidence="6" id="KW-0378">Hydrolase</keyword>
<dbReference type="Gene3D" id="2.40.70.10">
    <property type="entry name" value="Acid Proteases"/>
    <property type="match status" value="1"/>
</dbReference>
<dbReference type="PANTHER" id="PTHR37984:SF5">
    <property type="entry name" value="PROTEIN NYNRIN-LIKE"/>
    <property type="match status" value="1"/>
</dbReference>
<dbReference type="InterPro" id="IPR043502">
    <property type="entry name" value="DNA/RNA_pol_sf"/>
</dbReference>
<dbReference type="AlphaFoldDB" id="A0A816GEU3"/>
<accession>A0A816GEU3</accession>
<evidence type="ECO:0000256" key="4">
    <source>
        <dbReference type="ARBA" id="ARBA00022722"/>
    </source>
</evidence>
<feature type="non-terminal residue" evidence="9">
    <location>
        <position position="563"/>
    </location>
</feature>
<evidence type="ECO:0000256" key="1">
    <source>
        <dbReference type="ARBA" id="ARBA00022670"/>
    </source>
</evidence>
<keyword evidence="3" id="KW-0548">Nucleotidyltransferase</keyword>
<comment type="caution">
    <text evidence="9">The sequence shown here is derived from an EMBL/GenBank/DDBJ whole genome shotgun (WGS) entry which is preliminary data.</text>
</comment>
<dbReference type="PROSITE" id="PS00141">
    <property type="entry name" value="ASP_PROTEASE"/>
    <property type="match status" value="1"/>
</dbReference>
<sequence length="563" mass="64669">MHPVYLSAEIHSINLSNTNPLILPGIIGGRHTQILIDSGASLTLINSQFFKKLPTYYQRRTRPPPPHLCLQLADRSHLQVKCSLTLPITISNSTRRHTVYVVPQLWRSCIIGNDLIRKHNLQIDGGRQYAYFKKYNQNKPPRETGKENIHNDEEYTLLSIERIKLPPFHAYHIRVKPNKMFKSSNETNDEAEYEITSIKETPRVANGIITPQHDMIIQLANLTERTILIHTNQPLAKMTRLNQNQLNMIQYGQSNTVSASTELSPEETTSLINTDLNEDQKIKLKQLIKKFPTVFNEQAGRTTKLQHHINLTPGSQPYNSPPYRYAPARRQIIEENLKEMTEQGIISPSKSPWASPVVLAPKKDGSLRFCIDYRKLNSMTIRDAYPIPRIDDTLDSLQEAKFISTLDLRSGYWQVEMDKNSREKTAFVTHKGLYEFNVMPFGLTNAPATFQRLMDVVLAGLKWQCCLVYIDDVVIYSPTFEQHLVDLENVFQALKEANLTLKASKCQFCRQEMHYLGHVVTSKGIKPDPNLIKSVIEFPQPKKIKDIQSFLGLTGYYRRFIQN</sequence>
<organism evidence="9 10">
    <name type="scientific">Adineta ricciae</name>
    <name type="common">Rotifer</name>
    <dbReference type="NCBI Taxonomy" id="249248"/>
    <lineage>
        <taxon>Eukaryota</taxon>
        <taxon>Metazoa</taxon>
        <taxon>Spiralia</taxon>
        <taxon>Gnathifera</taxon>
        <taxon>Rotifera</taxon>
        <taxon>Eurotatoria</taxon>
        <taxon>Bdelloidea</taxon>
        <taxon>Adinetida</taxon>
        <taxon>Adinetidae</taxon>
        <taxon>Adineta</taxon>
    </lineage>
</organism>
<reference evidence="9" key="1">
    <citation type="submission" date="2021-02" db="EMBL/GenBank/DDBJ databases">
        <authorList>
            <person name="Nowell W R."/>
        </authorList>
    </citation>
    <scope>NUCLEOTIDE SEQUENCE</scope>
</reference>
<dbReference type="GO" id="GO:0006508">
    <property type="term" value="P:proteolysis"/>
    <property type="evidence" value="ECO:0007669"/>
    <property type="project" value="UniProtKB-KW"/>
</dbReference>
<evidence type="ECO:0000256" key="3">
    <source>
        <dbReference type="ARBA" id="ARBA00022695"/>
    </source>
</evidence>
<dbReference type="FunFam" id="3.10.10.10:FF:000007">
    <property type="entry name" value="Retrovirus-related Pol polyprotein from transposon 17.6-like Protein"/>
    <property type="match status" value="1"/>
</dbReference>
<dbReference type="CDD" id="cd00303">
    <property type="entry name" value="retropepsin_like"/>
    <property type="match status" value="1"/>
</dbReference>
<name>A0A816GEU3_ADIRI</name>
<dbReference type="InterPro" id="IPR043128">
    <property type="entry name" value="Rev_trsase/Diguanyl_cyclase"/>
</dbReference>
<dbReference type="EMBL" id="CAJNOR010013446">
    <property type="protein sequence ID" value="CAF1673360.1"/>
    <property type="molecule type" value="Genomic_DNA"/>
</dbReference>
<keyword evidence="7" id="KW-0695">RNA-directed DNA polymerase</keyword>
<evidence type="ECO:0000259" key="8">
    <source>
        <dbReference type="PROSITE" id="PS50878"/>
    </source>
</evidence>
<keyword evidence="4" id="KW-0540">Nuclease</keyword>
<dbReference type="GO" id="GO:0003964">
    <property type="term" value="F:RNA-directed DNA polymerase activity"/>
    <property type="evidence" value="ECO:0007669"/>
    <property type="project" value="UniProtKB-KW"/>
</dbReference>
<dbReference type="InterPro" id="IPR001969">
    <property type="entry name" value="Aspartic_peptidase_AS"/>
</dbReference>
<keyword evidence="10" id="KW-1185">Reference proteome</keyword>
<dbReference type="PROSITE" id="PS50878">
    <property type="entry name" value="RT_POL"/>
    <property type="match status" value="1"/>
</dbReference>
<gene>
    <name evidence="9" type="ORF">XAT740_LOCUS59120</name>
</gene>
<evidence type="ECO:0000256" key="5">
    <source>
        <dbReference type="ARBA" id="ARBA00022759"/>
    </source>
</evidence>
<evidence type="ECO:0000256" key="6">
    <source>
        <dbReference type="ARBA" id="ARBA00022801"/>
    </source>
</evidence>
<dbReference type="GO" id="GO:0004190">
    <property type="term" value="F:aspartic-type endopeptidase activity"/>
    <property type="evidence" value="ECO:0007669"/>
    <property type="project" value="InterPro"/>
</dbReference>
<dbReference type="SUPFAM" id="SSF56672">
    <property type="entry name" value="DNA/RNA polymerases"/>
    <property type="match status" value="1"/>
</dbReference>
<keyword evidence="2" id="KW-0808">Transferase</keyword>
<dbReference type="Gene3D" id="3.30.70.270">
    <property type="match status" value="2"/>
</dbReference>
<dbReference type="Pfam" id="PF00078">
    <property type="entry name" value="RVT_1"/>
    <property type="match status" value="1"/>
</dbReference>
<keyword evidence="5" id="KW-0255">Endonuclease</keyword>
<keyword evidence="1" id="KW-0645">Protease</keyword>
<dbReference type="Proteomes" id="UP000663828">
    <property type="component" value="Unassembled WGS sequence"/>
</dbReference>
<dbReference type="Gene3D" id="3.10.10.10">
    <property type="entry name" value="HIV Type 1 Reverse Transcriptase, subunit A, domain 1"/>
    <property type="match status" value="1"/>
</dbReference>
<feature type="domain" description="Reverse transcriptase" evidence="8">
    <location>
        <begin position="341"/>
        <end position="520"/>
    </location>
</feature>
<proteinExistence type="predicted"/>
<dbReference type="InterPro" id="IPR000477">
    <property type="entry name" value="RT_dom"/>
</dbReference>
<evidence type="ECO:0000256" key="7">
    <source>
        <dbReference type="ARBA" id="ARBA00022918"/>
    </source>
</evidence>
<dbReference type="PANTHER" id="PTHR37984">
    <property type="entry name" value="PROTEIN CBG26694"/>
    <property type="match status" value="1"/>
</dbReference>
<evidence type="ECO:0000256" key="2">
    <source>
        <dbReference type="ARBA" id="ARBA00022679"/>
    </source>
</evidence>
<evidence type="ECO:0000313" key="10">
    <source>
        <dbReference type="Proteomes" id="UP000663828"/>
    </source>
</evidence>
<dbReference type="InterPro" id="IPR021109">
    <property type="entry name" value="Peptidase_aspartic_dom_sf"/>
</dbReference>